<organism evidence="16 17">
    <name type="scientific">Lactiplantibacillus nangangensis</name>
    <dbReference type="NCBI Taxonomy" id="2559917"/>
    <lineage>
        <taxon>Bacteria</taxon>
        <taxon>Bacillati</taxon>
        <taxon>Bacillota</taxon>
        <taxon>Bacilli</taxon>
        <taxon>Lactobacillales</taxon>
        <taxon>Lactobacillaceae</taxon>
        <taxon>Lactiplantibacillus</taxon>
    </lineage>
</organism>
<keyword evidence="2" id="KW-0813">Transport</keyword>
<dbReference type="PROSITE" id="PS00371">
    <property type="entry name" value="PTS_EIIA_TYPE_1_HIS"/>
    <property type="match status" value="1"/>
</dbReference>
<feature type="transmembrane region" description="Helical" evidence="12">
    <location>
        <begin position="239"/>
        <end position="264"/>
    </location>
</feature>
<dbReference type="PROSITE" id="PS01035">
    <property type="entry name" value="PTS_EIIB_TYPE_1_CYS"/>
    <property type="match status" value="1"/>
</dbReference>
<keyword evidence="5 16" id="KW-0808">Transferase</keyword>
<dbReference type="Proteomes" id="UP001596171">
    <property type="component" value="Unassembled WGS sequence"/>
</dbReference>
<dbReference type="InterPro" id="IPR003352">
    <property type="entry name" value="PTS_EIIC"/>
</dbReference>
<dbReference type="PANTHER" id="PTHR30175:SF1">
    <property type="entry name" value="PTS SYSTEM ARBUTIN-, CELLOBIOSE-, AND SALICIN-SPECIFIC EIIBC COMPONENT-RELATED"/>
    <property type="match status" value="1"/>
</dbReference>
<evidence type="ECO:0000256" key="2">
    <source>
        <dbReference type="ARBA" id="ARBA00022448"/>
    </source>
</evidence>
<feature type="domain" description="PTS EIIC type-1" evidence="15">
    <location>
        <begin position="104"/>
        <end position="463"/>
    </location>
</feature>
<evidence type="ECO:0000256" key="9">
    <source>
        <dbReference type="ARBA" id="ARBA00022989"/>
    </source>
</evidence>
<dbReference type="PANTHER" id="PTHR30175">
    <property type="entry name" value="PHOSPHOTRANSFERASE SYSTEM TRANSPORT PROTEIN"/>
    <property type="match status" value="1"/>
</dbReference>
<keyword evidence="7 12" id="KW-0812">Transmembrane</keyword>
<name>A0ABW1SH73_9LACO</name>
<dbReference type="InterPro" id="IPR001127">
    <property type="entry name" value="PTS_EIIA_1_perm"/>
</dbReference>
<dbReference type="EMBL" id="JBHSSE010000003">
    <property type="protein sequence ID" value="MFC6200678.1"/>
    <property type="molecule type" value="Genomic_DNA"/>
</dbReference>
<dbReference type="Pfam" id="PF02378">
    <property type="entry name" value="PTS_EIIC"/>
    <property type="match status" value="1"/>
</dbReference>
<feature type="transmembrane region" description="Helical" evidence="12">
    <location>
        <begin position="206"/>
        <end position="227"/>
    </location>
</feature>
<evidence type="ECO:0000256" key="8">
    <source>
        <dbReference type="ARBA" id="ARBA00022777"/>
    </source>
</evidence>
<dbReference type="PROSITE" id="PS51103">
    <property type="entry name" value="PTS_EIIC_TYPE_1"/>
    <property type="match status" value="1"/>
</dbReference>
<dbReference type="CDD" id="cd00212">
    <property type="entry name" value="PTS_IIB_glc"/>
    <property type="match status" value="1"/>
</dbReference>
<feature type="transmembrane region" description="Helical" evidence="12">
    <location>
        <begin position="143"/>
        <end position="165"/>
    </location>
</feature>
<evidence type="ECO:0000256" key="1">
    <source>
        <dbReference type="ARBA" id="ARBA00004651"/>
    </source>
</evidence>
<evidence type="ECO:0000259" key="14">
    <source>
        <dbReference type="PROSITE" id="PS51098"/>
    </source>
</evidence>
<dbReference type="NCBIfam" id="TIGR01995">
    <property type="entry name" value="PTS-II-ABC-beta"/>
    <property type="match status" value="1"/>
</dbReference>
<keyword evidence="6" id="KW-0598">Phosphotransferase system</keyword>
<comment type="subcellular location">
    <subcellularLocation>
        <location evidence="1">Cell membrane</location>
        <topology evidence="1">Multi-pass membrane protein</topology>
    </subcellularLocation>
</comment>
<dbReference type="RefSeq" id="WP_137614983.1">
    <property type="nucleotide sequence ID" value="NZ_BJDI01000001.1"/>
</dbReference>
<dbReference type="InterPro" id="IPR013013">
    <property type="entry name" value="PTS_EIIC_1"/>
</dbReference>
<dbReference type="SUPFAM" id="SSF51261">
    <property type="entry name" value="Duplicated hybrid motif"/>
    <property type="match status" value="1"/>
</dbReference>
<dbReference type="Gene3D" id="2.70.70.10">
    <property type="entry name" value="Glucose Permease (Domain IIA)"/>
    <property type="match status" value="1"/>
</dbReference>
<dbReference type="SUPFAM" id="SSF55604">
    <property type="entry name" value="Glucose permease domain IIB"/>
    <property type="match status" value="1"/>
</dbReference>
<dbReference type="PROSITE" id="PS51093">
    <property type="entry name" value="PTS_EIIA_TYPE_1"/>
    <property type="match status" value="1"/>
</dbReference>
<evidence type="ECO:0000313" key="16">
    <source>
        <dbReference type="EMBL" id="MFC6200678.1"/>
    </source>
</evidence>
<keyword evidence="3" id="KW-1003">Cell membrane</keyword>
<proteinExistence type="predicted"/>
<sequence>MKDKDLAKSIVSLVGGVDNVKSLVHCVTRLRFKLKDESIADTDAIKDLDGVMTVVKSGGQYQVVIGDKVDDIYNQVMPLLCNISTTESTDDDDKDTSFWNKAVALLSSLFMPVLGVLAASGVLKGLLALCTATGWLTAKSGTYMILYAASDAIFYFLPIILGFAAGNTFKTNPYLTAVIGGALVYPSMVSAYTAKTSLTFLGAPVILMNYVQTLIPIIAAAWLLSLVSKLLKAKLPKSLQMIFVPLLSLVIVVPATFLVVGPITSMLSTWLADAVLWVYGIAPVVAGFVLAGIWQLAVLLGLHWAFIPIFLNNIATKGYDPIDAMLFCTVFGQVGAALALTIKAKDPKFKELAASATLSGILGITEPIIYGVTITHKKSFVMASIGSAFGGAIAGFSSAKMYGGFAPGGIFGIPMFMGKNGFDSSFIGFLISLVVAFGVAFALSMVFGEVVKPKPVIAKKLNVAVKASEVGSPLVGQTMPLSAVKDEVFSTGMMGKGLAILPTTGEVHAPFDGQVVSVFPTKHAIGLKSNTGIELLIHLGLDTVNLKGEHFDTQVKVNDIVKAGDLLETFDIKAIEADGYDMTVPIIVTNTKEFNSIKTVSLGNNVNFGDEILSTTVSETGNEKSESLQQA</sequence>
<dbReference type="EC" id="2.7.1.-" evidence="16"/>
<gene>
    <name evidence="16" type="ORF">ACFP1L_02050</name>
</gene>
<dbReference type="PROSITE" id="PS51098">
    <property type="entry name" value="PTS_EIIB_TYPE_1"/>
    <property type="match status" value="1"/>
</dbReference>
<feature type="transmembrane region" description="Helical" evidence="12">
    <location>
        <begin position="102"/>
        <end position="123"/>
    </location>
</feature>
<dbReference type="NCBIfam" id="TIGR00830">
    <property type="entry name" value="PTBA"/>
    <property type="match status" value="1"/>
</dbReference>
<dbReference type="Pfam" id="PF00367">
    <property type="entry name" value="PTS_EIIB"/>
    <property type="match status" value="1"/>
</dbReference>
<protein>
    <submittedName>
        <fullName evidence="16">Beta-glucoside-specific PTS transporter subunit IIABC</fullName>
        <ecNumber evidence="16">2.7.1.-</ecNumber>
    </submittedName>
</protein>
<dbReference type="InterPro" id="IPR001996">
    <property type="entry name" value="PTS_IIB_1"/>
</dbReference>
<evidence type="ECO:0000256" key="12">
    <source>
        <dbReference type="SAM" id="Phobius"/>
    </source>
</evidence>
<feature type="domain" description="PTS EIIB type-1" evidence="14">
    <location>
        <begin position="4"/>
        <end position="86"/>
    </location>
</feature>
<evidence type="ECO:0000256" key="6">
    <source>
        <dbReference type="ARBA" id="ARBA00022683"/>
    </source>
</evidence>
<evidence type="ECO:0000256" key="5">
    <source>
        <dbReference type="ARBA" id="ARBA00022679"/>
    </source>
</evidence>
<feature type="transmembrane region" description="Helical" evidence="12">
    <location>
        <begin position="174"/>
        <end position="194"/>
    </location>
</feature>
<evidence type="ECO:0000313" key="17">
    <source>
        <dbReference type="Proteomes" id="UP001596171"/>
    </source>
</evidence>
<feature type="transmembrane region" description="Helical" evidence="12">
    <location>
        <begin position="426"/>
        <end position="451"/>
    </location>
</feature>
<keyword evidence="4" id="KW-0762">Sugar transport</keyword>
<dbReference type="Gene3D" id="3.30.1360.60">
    <property type="entry name" value="Glucose permease domain IIB"/>
    <property type="match status" value="1"/>
</dbReference>
<evidence type="ECO:0000256" key="10">
    <source>
        <dbReference type="ARBA" id="ARBA00023136"/>
    </source>
</evidence>
<evidence type="ECO:0000256" key="7">
    <source>
        <dbReference type="ARBA" id="ARBA00022692"/>
    </source>
</evidence>
<evidence type="ECO:0000256" key="3">
    <source>
        <dbReference type="ARBA" id="ARBA00022475"/>
    </source>
</evidence>
<evidence type="ECO:0000256" key="4">
    <source>
        <dbReference type="ARBA" id="ARBA00022597"/>
    </source>
</evidence>
<feature type="active site" description="Phosphocysteine intermediate; for EIIB activity" evidence="11">
    <location>
        <position position="26"/>
    </location>
</feature>
<evidence type="ECO:0000256" key="11">
    <source>
        <dbReference type="PROSITE-ProRule" id="PRU00421"/>
    </source>
</evidence>
<feature type="transmembrane region" description="Helical" evidence="12">
    <location>
        <begin position="322"/>
        <end position="340"/>
    </location>
</feature>
<dbReference type="InterPro" id="IPR036878">
    <property type="entry name" value="Glu_permease_IIB"/>
</dbReference>
<dbReference type="InterPro" id="IPR011297">
    <property type="entry name" value="PTS_IIABC_b_glu"/>
</dbReference>
<evidence type="ECO:0000259" key="15">
    <source>
        <dbReference type="PROSITE" id="PS51103"/>
    </source>
</evidence>
<dbReference type="GO" id="GO:0016740">
    <property type="term" value="F:transferase activity"/>
    <property type="evidence" value="ECO:0007669"/>
    <property type="project" value="UniProtKB-KW"/>
</dbReference>
<reference evidence="17" key="1">
    <citation type="journal article" date="2019" name="Int. J. Syst. Evol. Microbiol.">
        <title>The Global Catalogue of Microorganisms (GCM) 10K type strain sequencing project: providing services to taxonomists for standard genome sequencing and annotation.</title>
        <authorList>
            <consortium name="The Broad Institute Genomics Platform"/>
            <consortium name="The Broad Institute Genome Sequencing Center for Infectious Disease"/>
            <person name="Wu L."/>
            <person name="Ma J."/>
        </authorList>
    </citation>
    <scope>NUCLEOTIDE SEQUENCE [LARGE SCALE GENOMIC DNA]</scope>
    <source>
        <strain evidence="17">CCM 8930</strain>
    </source>
</reference>
<dbReference type="InterPro" id="IPR011055">
    <property type="entry name" value="Dup_hybrid_motif"/>
</dbReference>
<keyword evidence="8" id="KW-0418">Kinase</keyword>
<dbReference type="InterPro" id="IPR018113">
    <property type="entry name" value="PTrfase_EIIB_Cys"/>
</dbReference>
<feature type="domain" description="PTS EIIA type-1" evidence="13">
    <location>
        <begin position="486"/>
        <end position="590"/>
    </location>
</feature>
<keyword evidence="10 12" id="KW-0472">Membrane</keyword>
<keyword evidence="17" id="KW-1185">Reference proteome</keyword>
<feature type="transmembrane region" description="Helical" evidence="12">
    <location>
        <begin position="276"/>
        <end position="302"/>
    </location>
</feature>
<dbReference type="Pfam" id="PF00358">
    <property type="entry name" value="PTS_EIIA_1"/>
    <property type="match status" value="1"/>
</dbReference>
<accession>A0ABW1SH73</accession>
<keyword evidence="9 12" id="KW-1133">Transmembrane helix</keyword>
<comment type="caution">
    <text evidence="16">The sequence shown here is derived from an EMBL/GenBank/DDBJ whole genome shotgun (WGS) entry which is preliminary data.</text>
</comment>
<dbReference type="InterPro" id="IPR050558">
    <property type="entry name" value="PTS_Sugar-Specific_Components"/>
</dbReference>
<evidence type="ECO:0000259" key="13">
    <source>
        <dbReference type="PROSITE" id="PS51093"/>
    </source>
</evidence>
<feature type="transmembrane region" description="Helical" evidence="12">
    <location>
        <begin position="352"/>
        <end position="373"/>
    </location>
</feature>